<reference evidence="16" key="1">
    <citation type="submission" date="2008-10" db="EMBL/GenBank/DDBJ databases">
        <title>Early AP axis-specification in a cyclorrhaphan fly with anterodorsal serosa anlage.</title>
        <authorList>
            <person name="Lemke S."/>
            <person name="Schmidt-Ott U."/>
        </authorList>
    </citation>
    <scope>NUCLEOTIDE SEQUENCE</scope>
</reference>
<feature type="region of interest" description="Disordered" evidence="14">
    <location>
        <begin position="122"/>
        <end position="167"/>
    </location>
</feature>
<dbReference type="PANTHER" id="PTHR24403:SF67">
    <property type="entry name" value="FI01116P-RELATED"/>
    <property type="match status" value="1"/>
</dbReference>
<evidence type="ECO:0000256" key="13">
    <source>
        <dbReference type="PROSITE-ProRule" id="PRU00042"/>
    </source>
</evidence>
<evidence type="ECO:0000259" key="15">
    <source>
        <dbReference type="PROSITE" id="PS50157"/>
    </source>
</evidence>
<name>B8XJD6_EPIBA</name>
<comment type="similarity">
    <text evidence="3">Belongs to the hunchback C2H2-type zinc-finger protein family.</text>
</comment>
<dbReference type="FunFam" id="3.30.160.60:FF:001482">
    <property type="entry name" value="Hunchback"/>
    <property type="match status" value="1"/>
</dbReference>
<proteinExistence type="evidence at transcript level"/>
<evidence type="ECO:0000256" key="12">
    <source>
        <dbReference type="ARBA" id="ARBA00023242"/>
    </source>
</evidence>
<dbReference type="GO" id="GO:0045944">
    <property type="term" value="P:positive regulation of transcription by RNA polymerase II"/>
    <property type="evidence" value="ECO:0007669"/>
    <property type="project" value="TreeGrafter"/>
</dbReference>
<evidence type="ECO:0000256" key="14">
    <source>
        <dbReference type="SAM" id="MobiDB-lite"/>
    </source>
</evidence>
<keyword evidence="8" id="KW-0677">Repeat</keyword>
<keyword evidence="9 13" id="KW-0863">Zinc-finger</keyword>
<sequence length="705" mass="79140">MQNWDSMQPAANYEHNWYSNMFHQTIKQEPSQSTTPTTNQLEHYLNMKQQELSSAMTPSPRVPDSNVNSAMIGGDVGNNTQHYFDSSTGMLHQHHPLGFNPLTPPGLPNAVLPSMSHFYQQNTHQSVSTGHPVESVTKMDQQSTNNNSLTPRNTPPMDVTPPKSPKLSLMISTSSELDQDVMSSNSSEDMKYLESEDDESIRLPIYNSHGKMKNYKCKTCGFLAITKVAFWEHARCHMKPEKTLQCSKCPFVTELKHHLEYHIREHKNLKPFQCDKCNCSCVNKSMLNSHRESHSSVYQYRCSDCDYATKYCHSFKLHLRKYDHKPGMVLDEGGAPNPSVVIDVYGTRRGPKMKSGRKESTGASKMPQLSAALQGFALNQHNNQHNMPASPAKSTASSSSEIVPNTQSNIQANHQHLQQSTSTQQEQIEQHHHQQQQQQLSNLIPSSLSAILQQQRNIPFFPYWNLNLQMLAAQQQAAVLAQLSPRFRETALQNLQDKQEDKNASFINEDDEEHDESCDGTAMDLTAATPTKNNEDINSSIVNLKLKEDDQHETPLISSSNQFRRKGRALKLDADLQAKENSLSPEEKPRLSPNPNEVPSSSSFDDPSKESETSQSNEDSSRPSNSTSNPTSTPTTHSTSTTNKSPPSGAIFECKYCDIYFRDAVLYTIHMGYHSCDDVFKCNMCGEKCDGPVGLFVHMARNAHS</sequence>
<evidence type="ECO:0000256" key="2">
    <source>
        <dbReference type="ARBA" id="ARBA00004123"/>
    </source>
</evidence>
<organism evidence="16">
    <name type="scientific">Episyrphus balteatus</name>
    <name type="common">Marmalade hoverfly</name>
    <name type="synonym">Syrphus balteaus</name>
    <dbReference type="NCBI Taxonomy" id="286459"/>
    <lineage>
        <taxon>Eukaryota</taxon>
        <taxon>Metazoa</taxon>
        <taxon>Ecdysozoa</taxon>
        <taxon>Arthropoda</taxon>
        <taxon>Hexapoda</taxon>
        <taxon>Insecta</taxon>
        <taxon>Pterygota</taxon>
        <taxon>Neoptera</taxon>
        <taxon>Endopterygota</taxon>
        <taxon>Diptera</taxon>
        <taxon>Brachycera</taxon>
        <taxon>Muscomorpha</taxon>
        <taxon>Syrphoidea</taxon>
        <taxon>Syrphidae</taxon>
        <taxon>Syrphinae</taxon>
        <taxon>Syrphini</taxon>
        <taxon>Episyrphus</taxon>
    </lineage>
</organism>
<evidence type="ECO:0000256" key="9">
    <source>
        <dbReference type="ARBA" id="ARBA00022771"/>
    </source>
</evidence>
<feature type="region of interest" description="Disordered" evidence="14">
    <location>
        <begin position="414"/>
        <end position="440"/>
    </location>
</feature>
<dbReference type="PROSITE" id="PS50157">
    <property type="entry name" value="ZINC_FINGER_C2H2_2"/>
    <property type="match status" value="2"/>
</dbReference>
<dbReference type="GO" id="GO:0035282">
    <property type="term" value="P:segmentation"/>
    <property type="evidence" value="ECO:0007669"/>
    <property type="project" value="UniProtKB-KW"/>
</dbReference>
<dbReference type="Gene3D" id="3.30.160.60">
    <property type="entry name" value="Classic Zinc Finger"/>
    <property type="match status" value="3"/>
</dbReference>
<dbReference type="EMBL" id="FJ387229">
    <property type="protein sequence ID" value="ACJ22964.1"/>
    <property type="molecule type" value="mRNA"/>
</dbReference>
<evidence type="ECO:0000256" key="3">
    <source>
        <dbReference type="ARBA" id="ARBA00007746"/>
    </source>
</evidence>
<dbReference type="InterPro" id="IPR050688">
    <property type="entry name" value="Zinc_finger/UBP_domain"/>
</dbReference>
<feature type="compositionally biased region" description="Low complexity" evidence="14">
    <location>
        <begin position="593"/>
        <end position="605"/>
    </location>
</feature>
<feature type="region of interest" description="Disordered" evidence="14">
    <location>
        <begin position="341"/>
        <end position="366"/>
    </location>
</feature>
<feature type="region of interest" description="Disordered" evidence="14">
    <location>
        <begin position="579"/>
        <end position="645"/>
    </location>
</feature>
<dbReference type="FunFam" id="3.30.160.60:FF:001301">
    <property type="entry name" value="Blast:Protein hunchback"/>
    <property type="match status" value="1"/>
</dbReference>
<evidence type="ECO:0000256" key="8">
    <source>
        <dbReference type="ARBA" id="ARBA00022737"/>
    </source>
</evidence>
<feature type="domain" description="C2H2-type" evidence="15">
    <location>
        <begin position="244"/>
        <end position="271"/>
    </location>
</feature>
<feature type="compositionally biased region" description="Polar residues" evidence="14">
    <location>
        <begin position="138"/>
        <end position="152"/>
    </location>
</feature>
<keyword evidence="7" id="KW-0479">Metal-binding</keyword>
<keyword evidence="12" id="KW-0539">Nucleus</keyword>
<dbReference type="SUPFAM" id="SSF57667">
    <property type="entry name" value="beta-beta-alpha zinc fingers"/>
    <property type="match status" value="3"/>
</dbReference>
<evidence type="ECO:0000256" key="7">
    <source>
        <dbReference type="ARBA" id="ARBA00022723"/>
    </source>
</evidence>
<feature type="compositionally biased region" description="Low complexity" evidence="14">
    <location>
        <begin position="614"/>
        <end position="645"/>
    </location>
</feature>
<evidence type="ECO:0000313" key="16">
    <source>
        <dbReference type="EMBL" id="ACJ22964.1"/>
    </source>
</evidence>
<keyword evidence="11" id="KW-0238">DNA-binding</keyword>
<feature type="compositionally biased region" description="Low complexity" evidence="14">
    <location>
        <begin position="388"/>
        <end position="400"/>
    </location>
</feature>
<feature type="domain" description="C2H2-type" evidence="15">
    <location>
        <begin position="272"/>
        <end position="299"/>
    </location>
</feature>
<dbReference type="InterPro" id="IPR013087">
    <property type="entry name" value="Znf_C2H2_type"/>
</dbReference>
<gene>
    <name evidence="16" type="primary">hb</name>
</gene>
<keyword evidence="6" id="KW-0302">Gap protein</keyword>
<evidence type="ECO:0000256" key="11">
    <source>
        <dbReference type="ARBA" id="ARBA00023125"/>
    </source>
</evidence>
<evidence type="ECO:0000256" key="6">
    <source>
        <dbReference type="ARBA" id="ARBA00022492"/>
    </source>
</evidence>
<dbReference type="GO" id="GO:0000122">
    <property type="term" value="P:negative regulation of transcription by RNA polymerase II"/>
    <property type="evidence" value="ECO:0007669"/>
    <property type="project" value="UniProtKB-ARBA"/>
</dbReference>
<feature type="compositionally biased region" description="Low complexity" evidence="14">
    <location>
        <begin position="414"/>
        <end position="427"/>
    </location>
</feature>
<evidence type="ECO:0000256" key="5">
    <source>
        <dbReference type="ARBA" id="ARBA00022473"/>
    </source>
</evidence>
<dbReference type="PROSITE" id="PS00028">
    <property type="entry name" value="ZINC_FINGER_C2H2_1"/>
    <property type="match status" value="3"/>
</dbReference>
<accession>B8XJD6</accession>
<evidence type="ECO:0000256" key="4">
    <source>
        <dbReference type="ARBA" id="ARBA00013638"/>
    </source>
</evidence>
<evidence type="ECO:0000256" key="10">
    <source>
        <dbReference type="ARBA" id="ARBA00022833"/>
    </source>
</evidence>
<feature type="region of interest" description="Disordered" evidence="14">
    <location>
        <begin position="381"/>
        <end position="402"/>
    </location>
</feature>
<comment type="subcellular location">
    <subcellularLocation>
        <location evidence="2">Nucleus</location>
    </subcellularLocation>
</comment>
<keyword evidence="5" id="KW-0217">Developmental protein</keyword>
<comment type="function">
    <text evidence="1">Gap class segmentation protein that controls development of head structures.</text>
</comment>
<dbReference type="GO" id="GO:0008270">
    <property type="term" value="F:zinc ion binding"/>
    <property type="evidence" value="ECO:0007669"/>
    <property type="project" value="UniProtKB-KW"/>
</dbReference>
<protein>
    <recommendedName>
        <fullName evidence="4">Protein hunchback</fullName>
    </recommendedName>
</protein>
<dbReference type="GO" id="GO:0000977">
    <property type="term" value="F:RNA polymerase II transcription regulatory region sequence-specific DNA binding"/>
    <property type="evidence" value="ECO:0007669"/>
    <property type="project" value="UniProtKB-ARBA"/>
</dbReference>
<keyword evidence="10" id="KW-0862">Zinc</keyword>
<dbReference type="PANTHER" id="PTHR24403">
    <property type="entry name" value="ZINC FINGER PROTEIN"/>
    <property type="match status" value="1"/>
</dbReference>
<dbReference type="AlphaFoldDB" id="B8XJD6"/>
<dbReference type="GO" id="GO:0040034">
    <property type="term" value="P:regulation of development, heterochronic"/>
    <property type="evidence" value="ECO:0007669"/>
    <property type="project" value="UniProtKB-ARBA"/>
</dbReference>
<dbReference type="InterPro" id="IPR036236">
    <property type="entry name" value="Znf_C2H2_sf"/>
</dbReference>
<dbReference type="GO" id="GO:0005634">
    <property type="term" value="C:nucleus"/>
    <property type="evidence" value="ECO:0007669"/>
    <property type="project" value="UniProtKB-SubCell"/>
</dbReference>
<evidence type="ECO:0000256" key="1">
    <source>
        <dbReference type="ARBA" id="ARBA00003983"/>
    </source>
</evidence>
<dbReference type="SMART" id="SM00355">
    <property type="entry name" value="ZnF_C2H2"/>
    <property type="match status" value="6"/>
</dbReference>